<feature type="transmembrane region" description="Helical" evidence="8">
    <location>
        <begin position="641"/>
        <end position="664"/>
    </location>
</feature>
<feature type="transmembrane region" description="Helical" evidence="8">
    <location>
        <begin position="172"/>
        <end position="191"/>
    </location>
</feature>
<dbReference type="InterPro" id="IPR000731">
    <property type="entry name" value="SSD"/>
</dbReference>
<comment type="subcellular location">
    <subcellularLocation>
        <location evidence="1">Cell membrane</location>
        <topology evidence="1">Multi-pass membrane protein</topology>
    </subcellularLocation>
</comment>
<feature type="transmembrane region" description="Helical" evidence="8">
    <location>
        <begin position="572"/>
        <end position="591"/>
    </location>
</feature>
<accession>A0ABS2TVN8</accession>
<feature type="transmembrane region" description="Helical" evidence="8">
    <location>
        <begin position="365"/>
        <end position="386"/>
    </location>
</feature>
<keyword evidence="4 8" id="KW-0812">Transmembrane</keyword>
<keyword evidence="6 8" id="KW-0472">Membrane</keyword>
<comment type="similarity">
    <text evidence="2">Belongs to the resistance-nodulation-cell division (RND) (TC 2.A.6) family. MmpL subfamily.</text>
</comment>
<proteinExistence type="inferred from homology"/>
<evidence type="ECO:0000256" key="4">
    <source>
        <dbReference type="ARBA" id="ARBA00022692"/>
    </source>
</evidence>
<sequence length="716" mass="73773">MLGTFGSAVHRRAKLVLVLTALAVAVMGVLGAGAFGQLKSGGFDVPGAPSTRAAHIVDTTFNGGSDLVLVVKAKAGSIDGAAPAAAGAALTRALSADPDVRDVTSYWPGHDAALKSRDGASAMILGNVDSDNKELVGRVLGTYVHDSGAVTVRAGGKAVVNHDVSSQVVKDLGLAEGIAVPVTLVLLVLAFGGLVAAMLPLAVGLVAALGTFAELAVLGRLTNVSVYAVNLTTALGLALGVDYALLMVARYRELTARGADSRTAVVTTVRTAGRTILFSAATVAAALAAMLVFPLFFLRSFAYAGIGVVAVAAISALVIVPALLTVLGKRVEVGRLPWSRRRQGRSDGEAPFWGRLAGAVMRRPVLALAPLALLLAMASPLLHAVFGTPDEQVLPTSAPARQTAEQLRTDFPGDQATSLQVVVKGDPAALPGRLTAMPHVVRVQDADAAGTHLYTVYTDLGSHSSAAQHLVGDIRALPVPHGDTVLVGGDAAALVDAKQTIGDRLPYAAGLVGLTTLVVLFLFTGSVAQPLRALVLNLLGISASAGTMVWIFQDGHLASWLGFTPRPMDTAMTVLLCCITFGLSMDYEIFLTSRIKELHDAGADRTAAVTEGLARTGRIVSTAAGLLAVTFFAFGTASVSFLQMFGIGCGLAILVDALLIRGVLVPASMRLLGRHAWTAPRVLRRLHDRVGLSESGSDPDPEQEASAEPVGAGAGR</sequence>
<feature type="transmembrane region" description="Helical" evidence="8">
    <location>
        <begin position="224"/>
        <end position="248"/>
    </location>
</feature>
<keyword evidence="5 8" id="KW-1133">Transmembrane helix</keyword>
<comment type="caution">
    <text evidence="10">The sequence shown here is derived from an EMBL/GenBank/DDBJ whole genome shotgun (WGS) entry which is preliminary data.</text>
</comment>
<evidence type="ECO:0000256" key="3">
    <source>
        <dbReference type="ARBA" id="ARBA00022475"/>
    </source>
</evidence>
<dbReference type="PROSITE" id="PS50156">
    <property type="entry name" value="SSD"/>
    <property type="match status" value="1"/>
</dbReference>
<dbReference type="InterPro" id="IPR004869">
    <property type="entry name" value="MMPL_dom"/>
</dbReference>
<gene>
    <name evidence="10" type="ORF">ITX44_23280</name>
</gene>
<feature type="region of interest" description="Disordered" evidence="7">
    <location>
        <begin position="692"/>
        <end position="716"/>
    </location>
</feature>
<evidence type="ECO:0000256" key="8">
    <source>
        <dbReference type="SAM" id="Phobius"/>
    </source>
</evidence>
<dbReference type="Proteomes" id="UP000749040">
    <property type="component" value="Unassembled WGS sequence"/>
</dbReference>
<keyword evidence="3" id="KW-1003">Cell membrane</keyword>
<dbReference type="InterPro" id="IPR050545">
    <property type="entry name" value="Mycobact_MmpL"/>
</dbReference>
<dbReference type="PANTHER" id="PTHR33406:SF11">
    <property type="entry name" value="MEMBRANE PROTEIN SCO6666-RELATED"/>
    <property type="match status" value="1"/>
</dbReference>
<feature type="transmembrane region" description="Helical" evidence="8">
    <location>
        <begin position="303"/>
        <end position="327"/>
    </location>
</feature>
<dbReference type="Gene3D" id="1.20.1640.10">
    <property type="entry name" value="Multidrug efflux transporter AcrB transmembrane domain"/>
    <property type="match status" value="2"/>
</dbReference>
<reference evidence="10 11" key="1">
    <citation type="submission" date="2021-01" db="EMBL/GenBank/DDBJ databases">
        <title>Streptomyces acididurans sp. nov., isolated from a peat swamp forest soil.</title>
        <authorList>
            <person name="Chantavorakit T."/>
            <person name="Duangmal K."/>
        </authorList>
    </citation>
    <scope>NUCLEOTIDE SEQUENCE [LARGE SCALE GENOMIC DNA]</scope>
    <source>
        <strain evidence="10 11">KK5PA1</strain>
    </source>
</reference>
<feature type="transmembrane region" description="Helical" evidence="8">
    <location>
        <begin position="612"/>
        <end position="635"/>
    </location>
</feature>
<dbReference type="SUPFAM" id="SSF82866">
    <property type="entry name" value="Multidrug efflux transporter AcrB transmembrane domain"/>
    <property type="match status" value="2"/>
</dbReference>
<evidence type="ECO:0000256" key="5">
    <source>
        <dbReference type="ARBA" id="ARBA00022989"/>
    </source>
</evidence>
<feature type="transmembrane region" description="Helical" evidence="8">
    <location>
        <begin position="534"/>
        <end position="552"/>
    </location>
</feature>
<evidence type="ECO:0000256" key="6">
    <source>
        <dbReference type="ARBA" id="ARBA00023136"/>
    </source>
</evidence>
<feature type="domain" description="SSD" evidence="9">
    <location>
        <begin position="195"/>
        <end position="326"/>
    </location>
</feature>
<evidence type="ECO:0000256" key="2">
    <source>
        <dbReference type="ARBA" id="ARBA00010157"/>
    </source>
</evidence>
<dbReference type="RefSeq" id="WP_205359286.1">
    <property type="nucleotide sequence ID" value="NZ_JADKYB010000013.1"/>
</dbReference>
<protein>
    <submittedName>
        <fullName evidence="10">MMPL family transporter</fullName>
    </submittedName>
</protein>
<evidence type="ECO:0000259" key="9">
    <source>
        <dbReference type="PROSITE" id="PS50156"/>
    </source>
</evidence>
<evidence type="ECO:0000313" key="10">
    <source>
        <dbReference type="EMBL" id="MBM9507407.1"/>
    </source>
</evidence>
<keyword evidence="11" id="KW-1185">Reference proteome</keyword>
<dbReference type="Pfam" id="PF03176">
    <property type="entry name" value="MMPL"/>
    <property type="match status" value="2"/>
</dbReference>
<evidence type="ECO:0000256" key="1">
    <source>
        <dbReference type="ARBA" id="ARBA00004651"/>
    </source>
</evidence>
<feature type="transmembrane region" description="Helical" evidence="8">
    <location>
        <begin position="276"/>
        <end position="297"/>
    </location>
</feature>
<evidence type="ECO:0000256" key="7">
    <source>
        <dbReference type="SAM" id="MobiDB-lite"/>
    </source>
</evidence>
<evidence type="ECO:0000313" key="11">
    <source>
        <dbReference type="Proteomes" id="UP000749040"/>
    </source>
</evidence>
<organism evidence="10 11">
    <name type="scientific">Actinacidiphila acididurans</name>
    <dbReference type="NCBI Taxonomy" id="2784346"/>
    <lineage>
        <taxon>Bacteria</taxon>
        <taxon>Bacillati</taxon>
        <taxon>Actinomycetota</taxon>
        <taxon>Actinomycetes</taxon>
        <taxon>Kitasatosporales</taxon>
        <taxon>Streptomycetaceae</taxon>
        <taxon>Actinacidiphila</taxon>
    </lineage>
</organism>
<name>A0ABS2TVN8_9ACTN</name>
<dbReference type="PANTHER" id="PTHR33406">
    <property type="entry name" value="MEMBRANE PROTEIN MJ1562-RELATED"/>
    <property type="match status" value="1"/>
</dbReference>
<feature type="transmembrane region" description="Helical" evidence="8">
    <location>
        <begin position="198"/>
        <end position="218"/>
    </location>
</feature>
<feature type="transmembrane region" description="Helical" evidence="8">
    <location>
        <begin position="507"/>
        <end position="527"/>
    </location>
</feature>
<dbReference type="EMBL" id="JADKYB010000013">
    <property type="protein sequence ID" value="MBM9507407.1"/>
    <property type="molecule type" value="Genomic_DNA"/>
</dbReference>